<comment type="caution">
    <text evidence="4">The sequence shown here is derived from an EMBL/GenBank/DDBJ whole genome shotgun (WGS) entry which is preliminary data.</text>
</comment>
<dbReference type="OrthoDB" id="2114793at2759"/>
<evidence type="ECO:0000313" key="3">
    <source>
        <dbReference type="EMBL" id="TPX47826.1"/>
    </source>
</evidence>
<evidence type="ECO:0000256" key="1">
    <source>
        <dbReference type="SAM" id="MobiDB-lite"/>
    </source>
</evidence>
<feature type="compositionally biased region" description="Low complexity" evidence="1">
    <location>
        <begin position="271"/>
        <end position="284"/>
    </location>
</feature>
<feature type="transmembrane region" description="Helical" evidence="2">
    <location>
        <begin position="102"/>
        <end position="121"/>
    </location>
</feature>
<keyword evidence="5" id="KW-1185">Reference proteome</keyword>
<feature type="transmembrane region" description="Helical" evidence="2">
    <location>
        <begin position="142"/>
        <end position="164"/>
    </location>
</feature>
<keyword evidence="2" id="KW-1133">Transmembrane helix</keyword>
<keyword evidence="2" id="KW-0472">Membrane</keyword>
<evidence type="ECO:0000256" key="2">
    <source>
        <dbReference type="SAM" id="Phobius"/>
    </source>
</evidence>
<proteinExistence type="predicted"/>
<feature type="region of interest" description="Disordered" evidence="1">
    <location>
        <begin position="262"/>
        <end position="324"/>
    </location>
</feature>
<sequence length="324" mass="36791">MPALSTPIVAAIFLCAMAVESAIKGFFLSINKFNQSKTPIPAIMIVSNLLSLAYGPLFILSILATEDCHNTVLAFKVVMHLFFNSFSFFLLFKTWIVSQKRFTVACAAFLLIVHRFVWAGCDWTWSNTLQTKQGCFYLQDKVAIIGITTGGLLVDVFCTCVTFWSAMRDVPKTEESTASKMSRIYRVLVADNVLRTMFVLAVNAFTLNYSMYSSLSVTPGVPTVLLLIPAISHLVYTEAINVEFFWIGVRNDIIQEVELKSTDEEEDDYEQQQQHHTYGQRQSQIRLTSAPIQRFDNDKDQSLRNYPIRNHSMSHSMKMQNQGR</sequence>
<feature type="transmembrane region" description="Helical" evidence="2">
    <location>
        <begin position="184"/>
        <end position="205"/>
    </location>
</feature>
<gene>
    <name evidence="4" type="ORF">CcCBS67573_g10028</name>
    <name evidence="3" type="ORF">CcCBS67573_g10232</name>
</gene>
<dbReference type="EMBL" id="QEAP01001126">
    <property type="protein sequence ID" value="TPX51351.1"/>
    <property type="molecule type" value="Genomic_DNA"/>
</dbReference>
<feature type="transmembrane region" description="Helical" evidence="2">
    <location>
        <begin position="77"/>
        <end position="96"/>
    </location>
</feature>
<feature type="compositionally biased region" description="Polar residues" evidence="1">
    <location>
        <begin position="311"/>
        <end position="324"/>
    </location>
</feature>
<dbReference type="AlphaFoldDB" id="A0A507DIT9"/>
<organism evidence="4 5">
    <name type="scientific">Chytriomyces confervae</name>
    <dbReference type="NCBI Taxonomy" id="246404"/>
    <lineage>
        <taxon>Eukaryota</taxon>
        <taxon>Fungi</taxon>
        <taxon>Fungi incertae sedis</taxon>
        <taxon>Chytridiomycota</taxon>
        <taxon>Chytridiomycota incertae sedis</taxon>
        <taxon>Chytridiomycetes</taxon>
        <taxon>Chytridiales</taxon>
        <taxon>Chytriomycetaceae</taxon>
        <taxon>Chytriomyces</taxon>
    </lineage>
</organism>
<name>A0A507DIT9_9FUNG</name>
<dbReference type="Proteomes" id="UP000320333">
    <property type="component" value="Unassembled WGS sequence"/>
</dbReference>
<protein>
    <submittedName>
        <fullName evidence="4">Uncharacterized protein</fullName>
    </submittedName>
</protein>
<evidence type="ECO:0000313" key="5">
    <source>
        <dbReference type="Proteomes" id="UP000320333"/>
    </source>
</evidence>
<accession>A0A507DIT9</accession>
<evidence type="ECO:0000313" key="4">
    <source>
        <dbReference type="EMBL" id="TPX51351.1"/>
    </source>
</evidence>
<feature type="transmembrane region" description="Helical" evidence="2">
    <location>
        <begin position="42"/>
        <end position="65"/>
    </location>
</feature>
<reference evidence="4 5" key="1">
    <citation type="journal article" date="2019" name="Sci. Rep.">
        <title>Comparative genomics of chytrid fungi reveal insights into the obligate biotrophic and pathogenic lifestyle of Synchytrium endobioticum.</title>
        <authorList>
            <person name="van de Vossenberg B.T.L.H."/>
            <person name="Warris S."/>
            <person name="Nguyen H.D.T."/>
            <person name="van Gent-Pelzer M.P.E."/>
            <person name="Joly D.L."/>
            <person name="van de Geest H.C."/>
            <person name="Bonants P.J.M."/>
            <person name="Smith D.S."/>
            <person name="Levesque C.A."/>
            <person name="van der Lee T.A.J."/>
        </authorList>
    </citation>
    <scope>NUCLEOTIDE SEQUENCE [LARGE SCALE GENOMIC DNA]</scope>
    <source>
        <strain evidence="4 5">CBS 675.73</strain>
    </source>
</reference>
<dbReference type="EMBL" id="QEAP01001289">
    <property type="protein sequence ID" value="TPX47826.1"/>
    <property type="molecule type" value="Genomic_DNA"/>
</dbReference>
<keyword evidence="2" id="KW-0812">Transmembrane</keyword>